<dbReference type="PANTHER" id="PTHR12381">
    <property type="entry name" value="HETEROGENEOUS NUCLEAR RIBONUCLEOPROTEIN U FAMILY MEMBER"/>
    <property type="match status" value="1"/>
</dbReference>
<dbReference type="PROSITE" id="PS50188">
    <property type="entry name" value="B302_SPRY"/>
    <property type="match status" value="1"/>
</dbReference>
<dbReference type="InterPro" id="IPR013320">
    <property type="entry name" value="ConA-like_dom_sf"/>
</dbReference>
<feature type="region of interest" description="Disordered" evidence="1">
    <location>
        <begin position="423"/>
        <end position="474"/>
    </location>
</feature>
<evidence type="ECO:0000313" key="3">
    <source>
        <dbReference type="EMBL" id="CAD8848273.1"/>
    </source>
</evidence>
<feature type="domain" description="B30.2/SPRY" evidence="2">
    <location>
        <begin position="43"/>
        <end position="246"/>
    </location>
</feature>
<protein>
    <recommendedName>
        <fullName evidence="2">B30.2/SPRY domain-containing protein</fullName>
    </recommendedName>
</protein>
<evidence type="ECO:0000259" key="2">
    <source>
        <dbReference type="PROSITE" id="PS50188"/>
    </source>
</evidence>
<dbReference type="PANTHER" id="PTHR12381:SF56">
    <property type="entry name" value="B30.2_SPRY DOMAIN-CONTAINING PROTEIN-RELATED"/>
    <property type="match status" value="1"/>
</dbReference>
<feature type="compositionally biased region" description="Basic and acidic residues" evidence="1">
    <location>
        <begin position="1"/>
        <end position="10"/>
    </location>
</feature>
<dbReference type="InterPro" id="IPR043136">
    <property type="entry name" value="B30.2/SPRY_sf"/>
</dbReference>
<reference evidence="3" key="1">
    <citation type="submission" date="2021-01" db="EMBL/GenBank/DDBJ databases">
        <authorList>
            <person name="Corre E."/>
            <person name="Pelletier E."/>
            <person name="Niang G."/>
            <person name="Scheremetjew M."/>
            <person name="Finn R."/>
            <person name="Kale V."/>
            <person name="Holt S."/>
            <person name="Cochrane G."/>
            <person name="Meng A."/>
            <person name="Brown T."/>
            <person name="Cohen L."/>
        </authorList>
    </citation>
    <scope>NUCLEOTIDE SEQUENCE</scope>
</reference>
<dbReference type="GO" id="GO:0005634">
    <property type="term" value="C:nucleus"/>
    <property type="evidence" value="ECO:0007669"/>
    <property type="project" value="TreeGrafter"/>
</dbReference>
<name>A0A7S1F6R9_NOCSC</name>
<sequence>MAEEDSKMEVETPNNGTEAIESAADAEMKPEGEQVEENESKREAVWEEEKDAAEDTRPRIADVCWSSTDSTPNALLADDGHFLMSLTSSGFQFLHAGVRATVGIKAGRYVFEVKVVEMLNPSDEGCERTRIPTPRHTARIGFSLASSTTLLDEESDEIYFDTEGYFVNCGTRRKVSQRPFRHEQVLAVLLNLDPSCSDVNTISLFCDGWRVCEPQKIADGLLGKPLFPTITYKNMTLYTNFGPTPRKSLPFKCRMLRDAAAEDVVIPSVTDTPEVLFPIGLPDQGVFSWLDGFLAEHPAHELSDRALLEWARKSGFRPRGFKTSHDKPEMNFGIPPIDDGVVNKTMSRLSPTLKRNFICMELRGNLMSSERSASLARFPKDSFKRVAVVVVGQPPAPFVAKVHEKLLAEKVSKVEKEREIAAADAAWRQKADEKRREDEGGNGDVNMANEEKEEGKDESVPQEEKKDEPIELTEEEKSQWFLKDDIPDIAPAVLTKSFAGFSLPADSEGFDEVRYLWHSKEAAEDHFKKWLLDLKRTTRVEDLEPSTWFKGHWEEWQRKLNDWKKQQVDAKEAWKRRGSKVQQKTESKENGKENPEDGDKNGKEESGKEDGKAEEDVKEIDEEEIDPLNCENVLDIGDGRPLFHDWVYEDWTLLSLRYELHLLVHAFRRDMNDPDRPNFIEQHLGFYYSKYFDMQFTLKNFGFERFLDLTTLIKDSVRINPDNSFIEASVPEDTGLEKFIGFTEYQRRERQRSIDAGDESAQLHFTRPSAPPRQQYQQRGSGRDRGQYRGSSGHDNRGGNYNSSAPPANKRAYTPPPPAYPNKYSRGSEGGETKSRGSYAPQSRGGYSGGKWS</sequence>
<feature type="compositionally biased region" description="Basic and acidic residues" evidence="1">
    <location>
        <begin position="26"/>
        <end position="53"/>
    </location>
</feature>
<feature type="compositionally biased region" description="Basic and acidic residues" evidence="1">
    <location>
        <begin position="583"/>
        <end position="615"/>
    </location>
</feature>
<dbReference type="AlphaFoldDB" id="A0A7S1F6R9"/>
<dbReference type="InterPro" id="IPR001870">
    <property type="entry name" value="B30.2/SPRY"/>
</dbReference>
<dbReference type="GO" id="GO:0000380">
    <property type="term" value="P:alternative mRNA splicing, via spliceosome"/>
    <property type="evidence" value="ECO:0007669"/>
    <property type="project" value="TreeGrafter"/>
</dbReference>
<feature type="compositionally biased region" description="Basic and acidic residues" evidence="1">
    <location>
        <begin position="781"/>
        <end position="797"/>
    </location>
</feature>
<feature type="compositionally biased region" description="Basic and acidic residues" evidence="1">
    <location>
        <begin position="423"/>
        <end position="439"/>
    </location>
</feature>
<dbReference type="Gene3D" id="2.60.120.920">
    <property type="match status" value="1"/>
</dbReference>
<proteinExistence type="predicted"/>
<feature type="region of interest" description="Disordered" evidence="1">
    <location>
        <begin position="750"/>
        <end position="853"/>
    </location>
</feature>
<gene>
    <name evidence="3" type="ORF">NSCI0253_LOCUS22623</name>
</gene>
<feature type="region of interest" description="Disordered" evidence="1">
    <location>
        <begin position="573"/>
        <end position="621"/>
    </location>
</feature>
<feature type="region of interest" description="Disordered" evidence="1">
    <location>
        <begin position="1"/>
        <end position="53"/>
    </location>
</feature>
<dbReference type="EMBL" id="HBFQ01032130">
    <property type="protein sequence ID" value="CAD8848273.1"/>
    <property type="molecule type" value="Transcribed_RNA"/>
</dbReference>
<dbReference type="GO" id="GO:0003723">
    <property type="term" value="F:RNA binding"/>
    <property type="evidence" value="ECO:0007669"/>
    <property type="project" value="TreeGrafter"/>
</dbReference>
<feature type="compositionally biased region" description="Basic and acidic residues" evidence="1">
    <location>
        <begin position="449"/>
        <end position="474"/>
    </location>
</feature>
<evidence type="ECO:0000256" key="1">
    <source>
        <dbReference type="SAM" id="MobiDB-lite"/>
    </source>
</evidence>
<dbReference type="SUPFAM" id="SSF49899">
    <property type="entry name" value="Concanavalin A-like lectins/glucanases"/>
    <property type="match status" value="1"/>
</dbReference>
<accession>A0A7S1F6R9</accession>
<organism evidence="3">
    <name type="scientific">Noctiluca scintillans</name>
    <name type="common">Sea sparkle</name>
    <name type="synonym">Red tide dinoflagellate</name>
    <dbReference type="NCBI Taxonomy" id="2966"/>
    <lineage>
        <taxon>Eukaryota</taxon>
        <taxon>Sar</taxon>
        <taxon>Alveolata</taxon>
        <taxon>Dinophyceae</taxon>
        <taxon>Noctilucales</taxon>
        <taxon>Noctilucaceae</taxon>
        <taxon>Noctiluca</taxon>
    </lineage>
</organism>